<protein>
    <submittedName>
        <fullName evidence="1">Uncharacterized protein</fullName>
    </submittedName>
</protein>
<evidence type="ECO:0000313" key="2">
    <source>
        <dbReference type="Proteomes" id="UP001172457"/>
    </source>
</evidence>
<organism evidence="1 2">
    <name type="scientific">Centaurea solstitialis</name>
    <name type="common">yellow star-thistle</name>
    <dbReference type="NCBI Taxonomy" id="347529"/>
    <lineage>
        <taxon>Eukaryota</taxon>
        <taxon>Viridiplantae</taxon>
        <taxon>Streptophyta</taxon>
        <taxon>Embryophyta</taxon>
        <taxon>Tracheophyta</taxon>
        <taxon>Spermatophyta</taxon>
        <taxon>Magnoliopsida</taxon>
        <taxon>eudicotyledons</taxon>
        <taxon>Gunneridae</taxon>
        <taxon>Pentapetalae</taxon>
        <taxon>asterids</taxon>
        <taxon>campanulids</taxon>
        <taxon>Asterales</taxon>
        <taxon>Asteraceae</taxon>
        <taxon>Carduoideae</taxon>
        <taxon>Cardueae</taxon>
        <taxon>Centaureinae</taxon>
        <taxon>Centaurea</taxon>
    </lineage>
</organism>
<evidence type="ECO:0000313" key="1">
    <source>
        <dbReference type="EMBL" id="KAJ9539866.1"/>
    </source>
</evidence>
<dbReference type="Proteomes" id="UP001172457">
    <property type="component" value="Chromosome 7"/>
</dbReference>
<dbReference type="AlphaFoldDB" id="A0AA38SPZ8"/>
<accession>A0AA38SPZ8</accession>
<gene>
    <name evidence="1" type="ORF">OSB04_026372</name>
</gene>
<proteinExistence type="predicted"/>
<comment type="caution">
    <text evidence="1">The sequence shown here is derived from an EMBL/GenBank/DDBJ whole genome shotgun (WGS) entry which is preliminary data.</text>
</comment>
<reference evidence="1" key="1">
    <citation type="submission" date="2023-03" db="EMBL/GenBank/DDBJ databases">
        <title>Chromosome-scale reference genome and RAD-based genetic map of yellow starthistle (Centaurea solstitialis) reveal putative structural variation and QTLs associated with invader traits.</title>
        <authorList>
            <person name="Reatini B."/>
            <person name="Cang F.A."/>
            <person name="Jiang Q."/>
            <person name="Mckibben M.T.W."/>
            <person name="Barker M.S."/>
            <person name="Rieseberg L.H."/>
            <person name="Dlugosch K.M."/>
        </authorList>
    </citation>
    <scope>NUCLEOTIDE SEQUENCE</scope>
    <source>
        <strain evidence="1">CAN-66</strain>
        <tissue evidence="1">Leaf</tissue>
    </source>
</reference>
<dbReference type="EMBL" id="JARYMX010000007">
    <property type="protein sequence ID" value="KAJ9539866.1"/>
    <property type="molecule type" value="Genomic_DNA"/>
</dbReference>
<name>A0AA38SPZ8_9ASTR</name>
<keyword evidence="2" id="KW-1185">Reference proteome</keyword>
<sequence>MIIGNHLCEREVGSLQRELTGAQFLKAFTEPGSVHDHNEHDYEDMNLLGRVLCEMCKLSTQMTNQFKDIESTDNLEEIYMEQPKGLVAQGKENKINI</sequence>